<comment type="caution">
    <text evidence="1">The sequence shown here is derived from an EMBL/GenBank/DDBJ whole genome shotgun (WGS) entry which is preliminary data.</text>
</comment>
<reference evidence="2" key="1">
    <citation type="journal article" date="2019" name="Int. J. Syst. Evol. Microbiol.">
        <title>The Global Catalogue of Microorganisms (GCM) 10K type strain sequencing project: providing services to taxonomists for standard genome sequencing and annotation.</title>
        <authorList>
            <consortium name="The Broad Institute Genomics Platform"/>
            <consortium name="The Broad Institute Genome Sequencing Center for Infectious Disease"/>
            <person name="Wu L."/>
            <person name="Ma J."/>
        </authorList>
    </citation>
    <scope>NUCLEOTIDE SEQUENCE [LARGE SCALE GENOMIC DNA]</scope>
    <source>
        <strain evidence="2">CCM 4481</strain>
    </source>
</reference>
<evidence type="ECO:0000313" key="2">
    <source>
        <dbReference type="Proteomes" id="UP001595961"/>
    </source>
</evidence>
<accession>A0ABV9C6Q0</accession>
<keyword evidence="2" id="KW-1185">Reference proteome</keyword>
<gene>
    <name evidence="1" type="ORF">ACFO5W_18695</name>
</gene>
<evidence type="ECO:0000313" key="1">
    <source>
        <dbReference type="EMBL" id="MFC4528680.1"/>
    </source>
</evidence>
<proteinExistence type="predicted"/>
<sequence>MRHGLASVSRGGWIAGLGLLAWLGFIGAAHALPAYARQTGQACVACHVSFPELTPYGRMFKLSGYTIGKRQDLPLATMAQFGVTSVKNNRDDQGQKIVPKTNQPVLSAASVFAAGKITDNIGGWIQWTYNNLATDSAGGTVGHSGIDNTDLRVVGRSENTDQTDMRWLYGFTIHNNPTVQDVWNSTPAFGFPFTVPPNGIAAAAATLLDGALAQQVAGTGGYVYWNRSVYVELTGYQTADGFFSPLRAGQDIHTAGGVHRLSGVNPYWRVAYNREWGSNSLMVGTYGAKFRLYPDNTMPFTPTDSYTDIAVDAQFQHISDPHTYTFQFTRIREKQDYRASYPATLAGSPIGVGPTPANADDTLTTDKFKATYYFERKYGATLALFRTHGTTDPGLYGPGSVGGSANGSPDTDGYIVELDYLPLQNLRLMLQYYGYTKFNGARSNYDGSGRPAGDNNTLFVNVWLVY</sequence>
<protein>
    <recommendedName>
        <fullName evidence="3">Cytochrome C</fullName>
    </recommendedName>
</protein>
<name>A0ABV9C6Q0_9GAMM</name>
<dbReference type="EMBL" id="JBHSGA010000020">
    <property type="protein sequence ID" value="MFC4528680.1"/>
    <property type="molecule type" value="Genomic_DNA"/>
</dbReference>
<dbReference type="RefSeq" id="WP_266147968.1">
    <property type="nucleotide sequence ID" value="NZ_CP064028.1"/>
</dbReference>
<organism evidence="1 2">
    <name type="scientific">Dyella halodurans</name>
    <dbReference type="NCBI Taxonomy" id="1920171"/>
    <lineage>
        <taxon>Bacteria</taxon>
        <taxon>Pseudomonadati</taxon>
        <taxon>Pseudomonadota</taxon>
        <taxon>Gammaproteobacteria</taxon>
        <taxon>Lysobacterales</taxon>
        <taxon>Rhodanobacteraceae</taxon>
        <taxon>Dyella</taxon>
    </lineage>
</organism>
<dbReference type="Proteomes" id="UP001595961">
    <property type="component" value="Unassembled WGS sequence"/>
</dbReference>
<evidence type="ECO:0008006" key="3">
    <source>
        <dbReference type="Google" id="ProtNLM"/>
    </source>
</evidence>